<reference evidence="3 4" key="1">
    <citation type="submission" date="2019-10" db="EMBL/GenBank/DDBJ databases">
        <title>Description of Paenibacillus humi sp. nov.</title>
        <authorList>
            <person name="Carlier A."/>
            <person name="Qi S."/>
        </authorList>
    </citation>
    <scope>NUCLEOTIDE SEQUENCE [LARGE SCALE GENOMIC DNA]</scope>
    <source>
        <strain evidence="3 4">LMG 31461</strain>
    </source>
</reference>
<name>A0ABX1X6E6_9BACL</name>
<evidence type="ECO:0008006" key="5">
    <source>
        <dbReference type="Google" id="ProtNLM"/>
    </source>
</evidence>
<evidence type="ECO:0000313" key="4">
    <source>
        <dbReference type="Proteomes" id="UP000653578"/>
    </source>
</evidence>
<dbReference type="Pfam" id="PF12867">
    <property type="entry name" value="DinB_2"/>
    <property type="match status" value="1"/>
</dbReference>
<sequence>MEAGKMEQSGQARLLLSVSNLEASIAFYRSQLGWELLEQDETGCAALLHIGDTTDEAVLVVKGYEASGVLNRWLRVNYSAAQAGSLVYIGVASVADVESNLLARGFQQAIESLESEHIRERHVPTIDGYTLVYWEELFPSHIEIMKMYEAGVEELHHAIDGLSDAQLNLREVHDKWSIREHVLHLIDLELITLHKVKFALAEPGRIYTGNAFQPDDWQRGLHYAQRPIAAEVLLFGAARQHIVGLCKHLPDALDRTIRTTSREENVAQLLKMMAGHAKHHLRAIERICELHGVRR</sequence>
<keyword evidence="4" id="KW-1185">Reference proteome</keyword>
<evidence type="ECO:0000259" key="2">
    <source>
        <dbReference type="Pfam" id="PF12867"/>
    </source>
</evidence>
<protein>
    <recommendedName>
        <fullName evidence="5">DinB-like domain-containing protein</fullName>
    </recommendedName>
</protein>
<gene>
    <name evidence="3" type="ORF">GC096_06505</name>
</gene>
<organism evidence="3 4">
    <name type="scientific">Paenibacillus plantarum</name>
    <dbReference type="NCBI Taxonomy" id="2654975"/>
    <lineage>
        <taxon>Bacteria</taxon>
        <taxon>Bacillati</taxon>
        <taxon>Bacillota</taxon>
        <taxon>Bacilli</taxon>
        <taxon>Bacillales</taxon>
        <taxon>Paenibacillaceae</taxon>
        <taxon>Paenibacillus</taxon>
    </lineage>
</organism>
<accession>A0ABX1X6E6</accession>
<dbReference type="EMBL" id="WHNY01000020">
    <property type="protein sequence ID" value="NOU63676.1"/>
    <property type="molecule type" value="Genomic_DNA"/>
</dbReference>
<proteinExistence type="predicted"/>
<feature type="domain" description="Glyoxalase/fosfomycin resistance/dioxygenase" evidence="1">
    <location>
        <begin position="12"/>
        <end position="53"/>
    </location>
</feature>
<dbReference type="InterPro" id="IPR024775">
    <property type="entry name" value="DinB-like"/>
</dbReference>
<comment type="caution">
    <text evidence="3">The sequence shown here is derived from an EMBL/GenBank/DDBJ whole genome shotgun (WGS) entry which is preliminary data.</text>
</comment>
<dbReference type="SUPFAM" id="SSF54593">
    <property type="entry name" value="Glyoxalase/Bleomycin resistance protein/Dihydroxybiphenyl dioxygenase"/>
    <property type="match status" value="1"/>
</dbReference>
<dbReference type="Gene3D" id="3.10.180.10">
    <property type="entry name" value="2,3-Dihydroxybiphenyl 1,2-Dioxygenase, domain 1"/>
    <property type="match status" value="1"/>
</dbReference>
<evidence type="ECO:0000313" key="3">
    <source>
        <dbReference type="EMBL" id="NOU63676.1"/>
    </source>
</evidence>
<dbReference type="SUPFAM" id="SSF109854">
    <property type="entry name" value="DinB/YfiT-like putative metalloenzymes"/>
    <property type="match status" value="1"/>
</dbReference>
<feature type="domain" description="DinB-like" evidence="2">
    <location>
        <begin position="149"/>
        <end position="284"/>
    </location>
</feature>
<dbReference type="InterPro" id="IPR004360">
    <property type="entry name" value="Glyas_Fos-R_dOase_dom"/>
</dbReference>
<dbReference type="Proteomes" id="UP000653578">
    <property type="component" value="Unassembled WGS sequence"/>
</dbReference>
<dbReference type="Gene3D" id="1.20.120.450">
    <property type="entry name" value="dinb family like domain"/>
    <property type="match status" value="1"/>
</dbReference>
<dbReference type="Pfam" id="PF00903">
    <property type="entry name" value="Glyoxalase"/>
    <property type="match status" value="1"/>
</dbReference>
<dbReference type="InterPro" id="IPR034660">
    <property type="entry name" value="DinB/YfiT-like"/>
</dbReference>
<evidence type="ECO:0000259" key="1">
    <source>
        <dbReference type="Pfam" id="PF00903"/>
    </source>
</evidence>
<dbReference type="InterPro" id="IPR029068">
    <property type="entry name" value="Glyas_Bleomycin-R_OHBP_Dase"/>
</dbReference>